<keyword evidence="3 8" id="KW-0812">Transmembrane</keyword>
<dbReference type="SMART" id="SM00382">
    <property type="entry name" value="AAA"/>
    <property type="match status" value="1"/>
</dbReference>
<accession>A0A1Y4QZJ3</accession>
<organism evidence="11 12">
    <name type="scientific">Enterococcus cecorum</name>
    <dbReference type="NCBI Taxonomy" id="44008"/>
    <lineage>
        <taxon>Bacteria</taxon>
        <taxon>Bacillati</taxon>
        <taxon>Bacillota</taxon>
        <taxon>Bacilli</taxon>
        <taxon>Lactobacillales</taxon>
        <taxon>Enterococcaceae</taxon>
        <taxon>Enterococcus</taxon>
    </lineage>
</organism>
<feature type="transmembrane region" description="Helical" evidence="8">
    <location>
        <begin position="234"/>
        <end position="258"/>
    </location>
</feature>
<feature type="transmembrane region" description="Helical" evidence="8">
    <location>
        <begin position="137"/>
        <end position="163"/>
    </location>
</feature>
<dbReference type="PROSITE" id="PS50929">
    <property type="entry name" value="ABC_TM1F"/>
    <property type="match status" value="1"/>
</dbReference>
<dbReference type="InterPro" id="IPR011527">
    <property type="entry name" value="ABC1_TM_dom"/>
</dbReference>
<protein>
    <recommendedName>
        <fullName evidence="13">ABC transporter ATP-binding protein</fullName>
    </recommendedName>
</protein>
<proteinExistence type="predicted"/>
<feature type="transmembrane region" description="Helical" evidence="8">
    <location>
        <begin position="265"/>
        <end position="286"/>
    </location>
</feature>
<dbReference type="Gene3D" id="3.40.50.300">
    <property type="entry name" value="P-loop containing nucleotide triphosphate hydrolases"/>
    <property type="match status" value="1"/>
</dbReference>
<evidence type="ECO:0008006" key="13">
    <source>
        <dbReference type="Google" id="ProtNLM"/>
    </source>
</evidence>
<evidence type="ECO:0000259" key="10">
    <source>
        <dbReference type="PROSITE" id="PS50929"/>
    </source>
</evidence>
<dbReference type="InterPro" id="IPR003439">
    <property type="entry name" value="ABC_transporter-like_ATP-bd"/>
</dbReference>
<dbReference type="InterPro" id="IPR027417">
    <property type="entry name" value="P-loop_NTPase"/>
</dbReference>
<dbReference type="Pfam" id="PF00005">
    <property type="entry name" value="ABC_tran"/>
    <property type="match status" value="1"/>
</dbReference>
<dbReference type="Proteomes" id="UP000196074">
    <property type="component" value="Unassembled WGS sequence"/>
</dbReference>
<feature type="domain" description="ABC transporter" evidence="9">
    <location>
        <begin position="324"/>
        <end position="525"/>
    </location>
</feature>
<feature type="transmembrane region" description="Helical" evidence="8">
    <location>
        <begin position="44"/>
        <end position="65"/>
    </location>
</feature>
<feature type="transmembrane region" description="Helical" evidence="8">
    <location>
        <begin position="12"/>
        <end position="32"/>
    </location>
</feature>
<keyword evidence="5" id="KW-0067">ATP-binding</keyword>
<evidence type="ECO:0000256" key="5">
    <source>
        <dbReference type="ARBA" id="ARBA00022840"/>
    </source>
</evidence>
<evidence type="ECO:0000256" key="6">
    <source>
        <dbReference type="ARBA" id="ARBA00022989"/>
    </source>
</evidence>
<evidence type="ECO:0000313" key="11">
    <source>
        <dbReference type="EMBL" id="OUQ10745.1"/>
    </source>
</evidence>
<dbReference type="Pfam" id="PF00664">
    <property type="entry name" value="ABC_membrane"/>
    <property type="match status" value="1"/>
</dbReference>
<evidence type="ECO:0000256" key="1">
    <source>
        <dbReference type="ARBA" id="ARBA00004651"/>
    </source>
</evidence>
<dbReference type="SUPFAM" id="SSF90123">
    <property type="entry name" value="ABC transporter transmembrane region"/>
    <property type="match status" value="1"/>
</dbReference>
<dbReference type="GO" id="GO:0005524">
    <property type="term" value="F:ATP binding"/>
    <property type="evidence" value="ECO:0007669"/>
    <property type="project" value="UniProtKB-KW"/>
</dbReference>
<evidence type="ECO:0000256" key="2">
    <source>
        <dbReference type="ARBA" id="ARBA00022448"/>
    </source>
</evidence>
<evidence type="ECO:0000256" key="8">
    <source>
        <dbReference type="SAM" id="Phobius"/>
    </source>
</evidence>
<dbReference type="Gene3D" id="1.20.1560.10">
    <property type="entry name" value="ABC transporter type 1, transmembrane domain"/>
    <property type="match status" value="1"/>
</dbReference>
<gene>
    <name evidence="11" type="ORF">B5E88_04735</name>
</gene>
<evidence type="ECO:0000256" key="3">
    <source>
        <dbReference type="ARBA" id="ARBA00022692"/>
    </source>
</evidence>
<dbReference type="RefSeq" id="WP_087214306.1">
    <property type="nucleotide sequence ID" value="NZ_OX346406.1"/>
</dbReference>
<evidence type="ECO:0000259" key="9">
    <source>
        <dbReference type="PROSITE" id="PS50893"/>
    </source>
</evidence>
<evidence type="ECO:0000313" key="12">
    <source>
        <dbReference type="Proteomes" id="UP000196074"/>
    </source>
</evidence>
<dbReference type="PROSITE" id="PS50893">
    <property type="entry name" value="ABC_TRANSPORTER_2"/>
    <property type="match status" value="1"/>
</dbReference>
<evidence type="ECO:0000256" key="7">
    <source>
        <dbReference type="ARBA" id="ARBA00023136"/>
    </source>
</evidence>
<reference evidence="12" key="1">
    <citation type="submission" date="2017-04" db="EMBL/GenBank/DDBJ databases">
        <title>Function of individual gut microbiota members based on whole genome sequencing of pure cultures obtained from chicken caecum.</title>
        <authorList>
            <person name="Medvecky M."/>
            <person name="Cejkova D."/>
            <person name="Polansky O."/>
            <person name="Karasova D."/>
            <person name="Kubasova T."/>
            <person name="Cizek A."/>
            <person name="Rychlik I."/>
        </authorList>
    </citation>
    <scope>NUCLEOTIDE SEQUENCE [LARGE SCALE GENOMIC DNA]</scope>
    <source>
        <strain evidence="12">An144</strain>
    </source>
</reference>
<dbReference type="AlphaFoldDB" id="A0A1Y4QZJ3"/>
<evidence type="ECO:0000256" key="4">
    <source>
        <dbReference type="ARBA" id="ARBA00022741"/>
    </source>
</evidence>
<dbReference type="InterPro" id="IPR003593">
    <property type="entry name" value="AAA+_ATPase"/>
</dbReference>
<dbReference type="EMBL" id="NFLC01000007">
    <property type="protein sequence ID" value="OUQ10745.1"/>
    <property type="molecule type" value="Genomic_DNA"/>
</dbReference>
<sequence length="528" mass="60974">MKQVIYDLRKLIGLQFIFSTLWTLTNVCLPYMNMILFNHVSHLTLKLVIFLCVGYFSLILANSFFQDKYQSLEWKISAEFRRIMQTRLFRKILSQSNRNYQSHSQSGYLAIFTNNIEVLDEEYLSPFIDMLRAMIEIIFYTGALILFVDWKIAVVVLLASLFASVLPKYTAEKLATLRKNQLEAYEQYVKQLSTFLKGKSLFTPFTFLNLTKRHDHYAESNQSSLYDYGRFKTFANVMSGLAMFIVNFLAFVMVAVLLYRKELSVGAAVATFSYVTNFVYPIRYILTDVNALHASKKARQEMENWLQAEEMSIRNQTKYPFESLEICDLNLQTPEGKQLFQHLNLKLLAGEKIALVGPNASGKSTLLQYIYQRESSAAIIWNQGKVQESEIDDFVEYVGQESVVFEDTVANNLTLFGSYPLKKELLAYLPSDFDENSYLSPETMSGGEKQMIALLRALHANKGLLLLDEPFAALSQEMSEKYTDLLLQQKELAVLMITHDKRANYLEQFQQIWQVERQNIKIIVAEKN</sequence>
<dbReference type="GO" id="GO:0140359">
    <property type="term" value="F:ABC-type transporter activity"/>
    <property type="evidence" value="ECO:0007669"/>
    <property type="project" value="InterPro"/>
</dbReference>
<dbReference type="GO" id="GO:0005886">
    <property type="term" value="C:plasma membrane"/>
    <property type="evidence" value="ECO:0007669"/>
    <property type="project" value="UniProtKB-SubCell"/>
</dbReference>
<name>A0A1Y4QZJ3_9ENTE</name>
<keyword evidence="6 8" id="KW-1133">Transmembrane helix</keyword>
<keyword evidence="2" id="KW-0813">Transport</keyword>
<dbReference type="GO" id="GO:0016887">
    <property type="term" value="F:ATP hydrolysis activity"/>
    <property type="evidence" value="ECO:0007669"/>
    <property type="project" value="InterPro"/>
</dbReference>
<dbReference type="InterPro" id="IPR017871">
    <property type="entry name" value="ABC_transporter-like_CS"/>
</dbReference>
<dbReference type="PANTHER" id="PTHR24223">
    <property type="entry name" value="ATP-BINDING CASSETTE SUB-FAMILY C"/>
    <property type="match status" value="1"/>
</dbReference>
<dbReference type="InterPro" id="IPR050173">
    <property type="entry name" value="ABC_transporter_C-like"/>
</dbReference>
<keyword evidence="7 8" id="KW-0472">Membrane</keyword>
<feature type="domain" description="ABC transmembrane type-1" evidence="10">
    <location>
        <begin position="16"/>
        <end position="294"/>
    </location>
</feature>
<dbReference type="SUPFAM" id="SSF52540">
    <property type="entry name" value="P-loop containing nucleoside triphosphate hydrolases"/>
    <property type="match status" value="1"/>
</dbReference>
<dbReference type="PROSITE" id="PS00211">
    <property type="entry name" value="ABC_TRANSPORTER_1"/>
    <property type="match status" value="1"/>
</dbReference>
<comment type="caution">
    <text evidence="11">The sequence shown here is derived from an EMBL/GenBank/DDBJ whole genome shotgun (WGS) entry which is preliminary data.</text>
</comment>
<comment type="subcellular location">
    <subcellularLocation>
        <location evidence="1">Cell membrane</location>
        <topology evidence="1">Multi-pass membrane protein</topology>
    </subcellularLocation>
</comment>
<keyword evidence="4" id="KW-0547">Nucleotide-binding</keyword>
<dbReference type="InterPro" id="IPR036640">
    <property type="entry name" value="ABC1_TM_sf"/>
</dbReference>